<keyword evidence="10" id="KW-1185">Reference proteome</keyword>
<evidence type="ECO:0000256" key="6">
    <source>
        <dbReference type="SAM" id="MobiDB-lite"/>
    </source>
</evidence>
<accession>A0A2B4RV71</accession>
<dbReference type="AlphaFoldDB" id="A0A2B4RV71"/>
<dbReference type="Gene3D" id="1.20.1070.10">
    <property type="entry name" value="Rhodopsin 7-helix transmembrane proteins"/>
    <property type="match status" value="1"/>
</dbReference>
<dbReference type="CDD" id="cd00637">
    <property type="entry name" value="7tm_classA_rhodopsin-like"/>
    <property type="match status" value="1"/>
</dbReference>
<evidence type="ECO:0000256" key="5">
    <source>
        <dbReference type="ARBA" id="ARBA00023136"/>
    </source>
</evidence>
<dbReference type="PANTHER" id="PTHR22750">
    <property type="entry name" value="G-PROTEIN COUPLED RECEPTOR"/>
    <property type="match status" value="1"/>
</dbReference>
<evidence type="ECO:0000256" key="1">
    <source>
        <dbReference type="ARBA" id="ARBA00004651"/>
    </source>
</evidence>
<gene>
    <name evidence="9" type="primary">mc4r</name>
    <name evidence="9" type="ORF">AWC38_SpisGene13175</name>
</gene>
<dbReference type="EMBL" id="LSMT01000243">
    <property type="protein sequence ID" value="PFX22344.1"/>
    <property type="molecule type" value="Genomic_DNA"/>
</dbReference>
<keyword evidence="3 7" id="KW-0812">Transmembrane</keyword>
<comment type="subcellular location">
    <subcellularLocation>
        <location evidence="1">Cell membrane</location>
        <topology evidence="1">Multi-pass membrane protein</topology>
    </subcellularLocation>
</comment>
<comment type="caution">
    <text evidence="9">The sequence shown here is derived from an EMBL/GenBank/DDBJ whole genome shotgun (WGS) entry which is preliminary data.</text>
</comment>
<feature type="transmembrane region" description="Helical" evidence="7">
    <location>
        <begin position="350"/>
        <end position="371"/>
    </location>
</feature>
<feature type="domain" description="G-protein coupled receptors family 1 profile" evidence="8">
    <location>
        <begin position="363"/>
        <end position="605"/>
    </location>
</feature>
<feature type="transmembrane region" description="Helical" evidence="7">
    <location>
        <begin position="429"/>
        <end position="457"/>
    </location>
</feature>
<evidence type="ECO:0000256" key="7">
    <source>
        <dbReference type="SAM" id="Phobius"/>
    </source>
</evidence>
<evidence type="ECO:0000313" key="9">
    <source>
        <dbReference type="EMBL" id="PFX22344.1"/>
    </source>
</evidence>
<feature type="transmembrane region" description="Helical" evidence="7">
    <location>
        <begin position="469"/>
        <end position="488"/>
    </location>
</feature>
<keyword evidence="5 7" id="KW-0472">Membrane</keyword>
<evidence type="ECO:0000259" key="8">
    <source>
        <dbReference type="PROSITE" id="PS50262"/>
    </source>
</evidence>
<feature type="transmembrane region" description="Helical" evidence="7">
    <location>
        <begin position="383"/>
        <end position="409"/>
    </location>
</feature>
<dbReference type="PROSITE" id="PS50262">
    <property type="entry name" value="G_PROTEIN_RECEP_F1_2"/>
    <property type="match status" value="1"/>
</dbReference>
<keyword evidence="2" id="KW-1003">Cell membrane</keyword>
<evidence type="ECO:0000256" key="4">
    <source>
        <dbReference type="ARBA" id="ARBA00022989"/>
    </source>
</evidence>
<dbReference type="InterPro" id="IPR017452">
    <property type="entry name" value="GPCR_Rhodpsn_7TM"/>
</dbReference>
<feature type="transmembrane region" description="Helical" evidence="7">
    <location>
        <begin position="585"/>
        <end position="607"/>
    </location>
</feature>
<feature type="region of interest" description="Disordered" evidence="6">
    <location>
        <begin position="292"/>
        <end position="323"/>
    </location>
</feature>
<dbReference type="GO" id="GO:0005886">
    <property type="term" value="C:plasma membrane"/>
    <property type="evidence" value="ECO:0007669"/>
    <property type="project" value="UniProtKB-SubCell"/>
</dbReference>
<evidence type="ECO:0000313" key="10">
    <source>
        <dbReference type="Proteomes" id="UP000225706"/>
    </source>
</evidence>
<dbReference type="SMART" id="SM01381">
    <property type="entry name" value="7TM_GPCR_Srsx"/>
    <property type="match status" value="1"/>
</dbReference>
<evidence type="ECO:0000256" key="3">
    <source>
        <dbReference type="ARBA" id="ARBA00022692"/>
    </source>
</evidence>
<feature type="compositionally biased region" description="Low complexity" evidence="6">
    <location>
        <begin position="293"/>
        <end position="309"/>
    </location>
</feature>
<dbReference type="SUPFAM" id="SSF81321">
    <property type="entry name" value="Family A G protein-coupled receptor-like"/>
    <property type="match status" value="1"/>
</dbReference>
<dbReference type="GO" id="GO:0004930">
    <property type="term" value="F:G protein-coupled receptor activity"/>
    <property type="evidence" value="ECO:0007669"/>
    <property type="project" value="InterPro"/>
</dbReference>
<organism evidence="9 10">
    <name type="scientific">Stylophora pistillata</name>
    <name type="common">Smooth cauliflower coral</name>
    <dbReference type="NCBI Taxonomy" id="50429"/>
    <lineage>
        <taxon>Eukaryota</taxon>
        <taxon>Metazoa</taxon>
        <taxon>Cnidaria</taxon>
        <taxon>Anthozoa</taxon>
        <taxon>Hexacorallia</taxon>
        <taxon>Scleractinia</taxon>
        <taxon>Astrocoeniina</taxon>
        <taxon>Pocilloporidae</taxon>
        <taxon>Stylophora</taxon>
    </lineage>
</organism>
<dbReference type="InterPro" id="IPR000276">
    <property type="entry name" value="GPCR_Rhodpsn"/>
</dbReference>
<keyword evidence="9" id="KW-0675">Receptor</keyword>
<dbReference type="Proteomes" id="UP000225706">
    <property type="component" value="Unassembled WGS sequence"/>
</dbReference>
<feature type="transmembrane region" description="Helical" evidence="7">
    <location>
        <begin position="494"/>
        <end position="513"/>
    </location>
</feature>
<dbReference type="Pfam" id="PF00001">
    <property type="entry name" value="7tm_1"/>
    <property type="match status" value="2"/>
</dbReference>
<reference evidence="10" key="1">
    <citation type="journal article" date="2017" name="bioRxiv">
        <title>Comparative analysis of the genomes of Stylophora pistillata and Acropora digitifera provides evidence for extensive differences between species of corals.</title>
        <authorList>
            <person name="Voolstra C.R."/>
            <person name="Li Y."/>
            <person name="Liew Y.J."/>
            <person name="Baumgarten S."/>
            <person name="Zoccola D."/>
            <person name="Flot J.-F."/>
            <person name="Tambutte S."/>
            <person name="Allemand D."/>
            <person name="Aranda M."/>
        </authorList>
    </citation>
    <scope>NUCLEOTIDE SEQUENCE [LARGE SCALE GENOMIC DNA]</scope>
</reference>
<sequence length="629" mass="71903">MLQKIWKKTKRSYWMSLMKRTAITHERTGKVLESLRTQKQLNDLIDIILENEEYKKKLIFRNTKFQRNGELYKKIKLELEERCGTRNERISLTVDQIRSKFKKLVSECKKVALTIKTATGIKWFLDDKGYGAWFDKLFAIVKTRDSCQPEQAIEPSALEDQTASSTEVVSESEIETKPKRLYVPVKERKRGQKDDSVCEAVKLIRCIVENDPTKEIINFMREDAQKARQHELQLLQMLSHGNWRQSPPGFRTPMASRNNYFQPEAFSTPLGNQHSHQDLSQENLFHPISVAMSRPPSAQSNASSSSSSSTHDVPFYHSMESDSHNGRESHSAVCFTTLLTLLGCNGKDIGAVHIILSVTAFLGNSFILVALHKESSLHPPSRLLYRCLATTDLLVGLVAQPLYATVNFLDNRTLEDREIFRNVDNATFITAYALCGVSLLTMTAISVDRLLALLLALRYKQFVTLKRTVIIVVAIWVLALVASVSFIFDYRITVLYGLIFTPICLVISITSYTKIFCVLSHHQAQLQNHSQGQPCQPNALHMARYRKAVYSALWVQLALVVCYAPFVVVKIVLSHSKTYSSHLWVIREIVLVLVYLNSTLNPFLYYWRISEVRKAVKQTIWQALCCTWR</sequence>
<dbReference type="OrthoDB" id="5961208at2759"/>
<dbReference type="PRINTS" id="PR00237">
    <property type="entry name" value="GPCRRHODOPSN"/>
</dbReference>
<keyword evidence="4 7" id="KW-1133">Transmembrane helix</keyword>
<evidence type="ECO:0000256" key="2">
    <source>
        <dbReference type="ARBA" id="ARBA00022475"/>
    </source>
</evidence>
<proteinExistence type="predicted"/>
<feature type="transmembrane region" description="Helical" evidence="7">
    <location>
        <begin position="552"/>
        <end position="573"/>
    </location>
</feature>
<protein>
    <submittedName>
        <fullName evidence="9">Melanocortin receptor 4</fullName>
    </submittedName>
</protein>
<name>A0A2B4RV71_STYPI</name>